<feature type="domain" description="WH2" evidence="3">
    <location>
        <begin position="249"/>
        <end position="266"/>
    </location>
</feature>
<feature type="region of interest" description="Disordered" evidence="2">
    <location>
        <begin position="461"/>
        <end position="503"/>
    </location>
</feature>
<dbReference type="SMART" id="SM00246">
    <property type="entry name" value="WH2"/>
    <property type="match status" value="2"/>
</dbReference>
<evidence type="ECO:0000313" key="5">
    <source>
        <dbReference type="Proteomes" id="UP000250275"/>
    </source>
</evidence>
<evidence type="ECO:0000259" key="3">
    <source>
        <dbReference type="PROSITE" id="PS51082"/>
    </source>
</evidence>
<feature type="compositionally biased region" description="Basic and acidic residues" evidence="2">
    <location>
        <begin position="494"/>
        <end position="503"/>
    </location>
</feature>
<organism evidence="4 5">
    <name type="scientific">Eufriesea mexicana</name>
    <dbReference type="NCBI Taxonomy" id="516756"/>
    <lineage>
        <taxon>Eukaryota</taxon>
        <taxon>Metazoa</taxon>
        <taxon>Ecdysozoa</taxon>
        <taxon>Arthropoda</taxon>
        <taxon>Hexapoda</taxon>
        <taxon>Insecta</taxon>
        <taxon>Pterygota</taxon>
        <taxon>Neoptera</taxon>
        <taxon>Endopterygota</taxon>
        <taxon>Hymenoptera</taxon>
        <taxon>Apocrita</taxon>
        <taxon>Aculeata</taxon>
        <taxon>Apoidea</taxon>
        <taxon>Anthophila</taxon>
        <taxon>Apidae</taxon>
        <taxon>Eufriesea</taxon>
    </lineage>
</organism>
<feature type="coiled-coil region" evidence="1">
    <location>
        <begin position="317"/>
        <end position="427"/>
    </location>
</feature>
<dbReference type="PROSITE" id="PS51082">
    <property type="entry name" value="WH2"/>
    <property type="match status" value="1"/>
</dbReference>
<feature type="compositionally biased region" description="Basic and acidic residues" evidence="2">
    <location>
        <begin position="37"/>
        <end position="47"/>
    </location>
</feature>
<sequence length="607" mass="69574">MPGAGGQPPQRTTFRPPWVKEGPTPLPMPTAPWTLNSRRDSKSKADEPPPFTQVTLKSVPKAEAKPSTDAQPRKQSKITIIPSQPKSEKNTSSQPAPTKLRENGRQEPNSRPQLERQLRIERSRSRGDTVPLSKSESSTGAPTLSKSSSRAAIPPPPPPRPPPPPPSRTILKDLEPLNETQQQKLEMLKQRPRKRPDWASMMKEVESGKTLRHVKCNDRSAPLIERVNKVTADPAGKAHFVFESEKSNMHNELLKQIQEGVKLRRVQTNDRSKPMLEGLRKFRRQLTIEEQMQKAEEPTDDSISDDMDDIDAVRDDLQSTKQMLALELRNREALERENKRLQARILNLEAEVQHEKSQKSVQEQKKYDEKITESLKKDAQQARKEAEKFEKEYIHISEERDKLKNELEEMRRMYATLERRMKAEQELEPEPVIELADDGDEAAWYNVSGMALAGCPSAKDVAKIASQKSIDKREPSESEEEEEEESSEEEDDKDPNAGEKRLQREIKLLTTKIRNFKDKAVNARKERHALKDQIKQQHKLLKEEKKKFKHLQKEKKAKKQEGRLAALRKGNYLLKAQVDRLKDDLGKQREESLSLQEDLDSVLAELG</sequence>
<gene>
    <name evidence="4" type="ORF">WN48_09653</name>
</gene>
<feature type="compositionally biased region" description="Basic and acidic residues" evidence="2">
    <location>
        <begin position="113"/>
        <end position="127"/>
    </location>
</feature>
<dbReference type="EMBL" id="KQ766603">
    <property type="protein sequence ID" value="OAD53640.1"/>
    <property type="molecule type" value="Genomic_DNA"/>
</dbReference>
<protein>
    <recommendedName>
        <fullName evidence="3">WH2 domain-containing protein</fullName>
    </recommendedName>
</protein>
<dbReference type="OrthoDB" id="6157464at2759"/>
<name>A0A310SJ97_9HYME</name>
<feature type="region of interest" description="Disordered" evidence="2">
    <location>
        <begin position="1"/>
        <end position="196"/>
    </location>
</feature>
<keyword evidence="5" id="KW-1185">Reference proteome</keyword>
<dbReference type="AlphaFoldDB" id="A0A310SJ97"/>
<evidence type="ECO:0000256" key="2">
    <source>
        <dbReference type="SAM" id="MobiDB-lite"/>
    </source>
</evidence>
<dbReference type="GO" id="GO:0003779">
    <property type="term" value="F:actin binding"/>
    <property type="evidence" value="ECO:0007669"/>
    <property type="project" value="InterPro"/>
</dbReference>
<feature type="compositionally biased region" description="Polar residues" evidence="2">
    <location>
        <begin position="132"/>
        <end position="150"/>
    </location>
</feature>
<dbReference type="Proteomes" id="UP000250275">
    <property type="component" value="Unassembled WGS sequence"/>
</dbReference>
<accession>A0A310SJ97</accession>
<evidence type="ECO:0000313" key="4">
    <source>
        <dbReference type="EMBL" id="OAD53640.1"/>
    </source>
</evidence>
<dbReference type="InterPro" id="IPR003124">
    <property type="entry name" value="WH2_dom"/>
</dbReference>
<dbReference type="Pfam" id="PF02205">
    <property type="entry name" value="WH2"/>
    <property type="match status" value="1"/>
</dbReference>
<proteinExistence type="predicted"/>
<evidence type="ECO:0000256" key="1">
    <source>
        <dbReference type="SAM" id="Coils"/>
    </source>
</evidence>
<feature type="compositionally biased region" description="Polar residues" evidence="2">
    <location>
        <begin position="77"/>
        <end position="96"/>
    </location>
</feature>
<keyword evidence="1" id="KW-0175">Coiled coil</keyword>
<feature type="compositionally biased region" description="Pro residues" evidence="2">
    <location>
        <begin position="153"/>
        <end position="167"/>
    </location>
</feature>
<reference evidence="4 5" key="1">
    <citation type="submission" date="2015-07" db="EMBL/GenBank/DDBJ databases">
        <title>The genome of Eufriesea mexicana.</title>
        <authorList>
            <person name="Pan H."/>
            <person name="Kapheim K."/>
        </authorList>
    </citation>
    <scope>NUCLEOTIDE SEQUENCE [LARGE SCALE GENOMIC DNA]</scope>
    <source>
        <strain evidence="4">0111107269</strain>
        <tissue evidence="4">Whole body</tissue>
    </source>
</reference>
<feature type="compositionally biased region" description="Acidic residues" evidence="2">
    <location>
        <begin position="477"/>
        <end position="493"/>
    </location>
</feature>